<dbReference type="EMBL" id="MEZY01000057">
    <property type="protein sequence ID" value="OGD61973.1"/>
    <property type="molecule type" value="Genomic_DNA"/>
</dbReference>
<gene>
    <name evidence="2" type="ORF">A2215_04440</name>
</gene>
<feature type="transmembrane region" description="Helical" evidence="1">
    <location>
        <begin position="46"/>
        <end position="64"/>
    </location>
</feature>
<sequence>MNILDTIFSYYDQLLAPIPVYYQALISLAILLFLAWNVYSFIKSGHWLFLAILIATLPGTWPATKKIGLIIWYLLKGLLIRIQGL</sequence>
<dbReference type="STRING" id="1797472.A2215_04440"/>
<evidence type="ECO:0000313" key="2">
    <source>
        <dbReference type="EMBL" id="OGD61973.1"/>
    </source>
</evidence>
<evidence type="ECO:0000313" key="3">
    <source>
        <dbReference type="Proteomes" id="UP000178583"/>
    </source>
</evidence>
<dbReference type="Proteomes" id="UP000178583">
    <property type="component" value="Unassembled WGS sequence"/>
</dbReference>
<accession>A0A1F5E3L9</accession>
<comment type="caution">
    <text evidence="2">The sequence shown here is derived from an EMBL/GenBank/DDBJ whole genome shotgun (WGS) entry which is preliminary data.</text>
</comment>
<reference evidence="2 3" key="1">
    <citation type="journal article" date="2016" name="Nat. Commun.">
        <title>Thousands of microbial genomes shed light on interconnected biogeochemical processes in an aquifer system.</title>
        <authorList>
            <person name="Anantharaman K."/>
            <person name="Brown C.T."/>
            <person name="Hug L.A."/>
            <person name="Sharon I."/>
            <person name="Castelle C.J."/>
            <person name="Probst A.J."/>
            <person name="Thomas B.C."/>
            <person name="Singh A."/>
            <person name="Wilkins M.J."/>
            <person name="Karaoz U."/>
            <person name="Brodie E.L."/>
            <person name="Williams K.H."/>
            <person name="Hubbard S.S."/>
            <person name="Banfield J.F."/>
        </authorList>
    </citation>
    <scope>NUCLEOTIDE SEQUENCE [LARGE SCALE GENOMIC DNA]</scope>
</reference>
<keyword evidence="1" id="KW-0812">Transmembrane</keyword>
<keyword evidence="1" id="KW-0472">Membrane</keyword>
<name>A0A1F5E3L9_9BACT</name>
<dbReference type="AlphaFoldDB" id="A0A1F5E3L9"/>
<evidence type="ECO:0000256" key="1">
    <source>
        <dbReference type="SAM" id="Phobius"/>
    </source>
</evidence>
<proteinExistence type="predicted"/>
<keyword evidence="1" id="KW-1133">Transmembrane helix</keyword>
<feature type="transmembrane region" description="Helical" evidence="1">
    <location>
        <begin position="20"/>
        <end position="39"/>
    </location>
</feature>
<protein>
    <submittedName>
        <fullName evidence="2">Uncharacterized protein</fullName>
    </submittedName>
</protein>
<organism evidence="2 3">
    <name type="scientific">Candidatus Berkelbacteria bacterium RIFOXYA2_FULL_43_10</name>
    <dbReference type="NCBI Taxonomy" id="1797472"/>
    <lineage>
        <taxon>Bacteria</taxon>
        <taxon>Candidatus Berkelbacteria</taxon>
    </lineage>
</organism>